<dbReference type="EMBL" id="BART01007594">
    <property type="protein sequence ID" value="GAG60198.1"/>
    <property type="molecule type" value="Genomic_DNA"/>
</dbReference>
<feature type="transmembrane region" description="Helical" evidence="1">
    <location>
        <begin position="12"/>
        <end position="31"/>
    </location>
</feature>
<dbReference type="AlphaFoldDB" id="X0ZIK2"/>
<evidence type="ECO:0000256" key="1">
    <source>
        <dbReference type="SAM" id="Phobius"/>
    </source>
</evidence>
<evidence type="ECO:0000313" key="2">
    <source>
        <dbReference type="EMBL" id="GAG60198.1"/>
    </source>
</evidence>
<organism evidence="2">
    <name type="scientific">marine sediment metagenome</name>
    <dbReference type="NCBI Taxonomy" id="412755"/>
    <lineage>
        <taxon>unclassified sequences</taxon>
        <taxon>metagenomes</taxon>
        <taxon>ecological metagenomes</taxon>
    </lineage>
</organism>
<gene>
    <name evidence="2" type="ORF">S01H4_17257</name>
</gene>
<keyword evidence="1" id="KW-0812">Transmembrane</keyword>
<sequence length="156" mass="18218">MKIDLKNTATQIILAGTLITMVFGVSFASVLNRGRAVWEGPQINARQDTIIAKQNAVIIKLRHDSHWIEHAQEMNFQLLRLMTDDRDTRRYKITIENSGIEYNVDVRETAERVKLAFVDKLDIVYPIYIDHADGRMYIIFHNIDDNENQNIYLERI</sequence>
<protein>
    <submittedName>
        <fullName evidence="2">Uncharacterized protein</fullName>
    </submittedName>
</protein>
<reference evidence="2" key="1">
    <citation type="journal article" date="2014" name="Front. Microbiol.">
        <title>High frequency of phylogenetically diverse reductive dehalogenase-homologous genes in deep subseafloor sedimentary metagenomes.</title>
        <authorList>
            <person name="Kawai M."/>
            <person name="Futagami T."/>
            <person name="Toyoda A."/>
            <person name="Takaki Y."/>
            <person name="Nishi S."/>
            <person name="Hori S."/>
            <person name="Arai W."/>
            <person name="Tsubouchi T."/>
            <person name="Morono Y."/>
            <person name="Uchiyama I."/>
            <person name="Ito T."/>
            <person name="Fujiyama A."/>
            <person name="Inagaki F."/>
            <person name="Takami H."/>
        </authorList>
    </citation>
    <scope>NUCLEOTIDE SEQUENCE</scope>
    <source>
        <strain evidence="2">Expedition CK06-06</strain>
    </source>
</reference>
<comment type="caution">
    <text evidence="2">The sequence shown here is derived from an EMBL/GenBank/DDBJ whole genome shotgun (WGS) entry which is preliminary data.</text>
</comment>
<keyword evidence="1" id="KW-0472">Membrane</keyword>
<keyword evidence="1" id="KW-1133">Transmembrane helix</keyword>
<proteinExistence type="predicted"/>
<accession>X0ZIK2</accession>
<name>X0ZIK2_9ZZZZ</name>